<dbReference type="Pfam" id="PF09837">
    <property type="entry name" value="DUF2064"/>
    <property type="match status" value="1"/>
</dbReference>
<dbReference type="GO" id="GO:0016740">
    <property type="term" value="F:transferase activity"/>
    <property type="evidence" value="ECO:0007669"/>
    <property type="project" value="UniProtKB-KW"/>
</dbReference>
<protein>
    <submittedName>
        <fullName evidence="1">Transferase 1, rSAM/selenodomain-associated</fullName>
        <ecNumber evidence="1">2.-.-.-</ecNumber>
    </submittedName>
</protein>
<comment type="caution">
    <text evidence="1">The sequence shown here is derived from an EMBL/GenBank/DDBJ whole genome shotgun (WGS) entry which is preliminary data.</text>
</comment>
<organism evidence="1 2">
    <name type="scientific">Leptospira weilii serovar Ranarum str. ICFT</name>
    <dbReference type="NCBI Taxonomy" id="1218598"/>
    <lineage>
        <taxon>Bacteria</taxon>
        <taxon>Pseudomonadati</taxon>
        <taxon>Spirochaetota</taxon>
        <taxon>Spirochaetia</taxon>
        <taxon>Leptospirales</taxon>
        <taxon>Leptospiraceae</taxon>
        <taxon>Leptospira</taxon>
    </lineage>
</organism>
<reference evidence="1" key="1">
    <citation type="submission" date="2013-03" db="EMBL/GenBank/DDBJ databases">
        <authorList>
            <person name="Harkins D.M."/>
            <person name="Durkin A.S."/>
            <person name="Brinkac L.M."/>
            <person name="Haft D.H."/>
            <person name="Selengut J.D."/>
            <person name="Sanka R."/>
            <person name="DePew J."/>
            <person name="Purushe J."/>
            <person name="Hartskeerl R.A."/>
            <person name="Ahmed A."/>
            <person name="van der Linden H."/>
            <person name="Goris M.G.A."/>
            <person name="Vinetz J.M."/>
            <person name="Sutton G.G."/>
            <person name="Nierman W.C."/>
            <person name="Fouts D.E."/>
        </authorList>
    </citation>
    <scope>NUCLEOTIDE SEQUENCE [LARGE SCALE GENOMIC DNA]</scope>
    <source>
        <strain evidence="1">ICFT</strain>
    </source>
</reference>
<sequence length="200" mass="22351">MNTLVLFLKNPISGQVKTRLARTVGDKAALHVYEQLIEITRKQVSILNIPIRLYFDSIPESFSSPWGNQVSSHLQTGENLGIKMCRAFSETFSAGAKKTIVIGSDCPDLKTEHILEAFSVLDRSDAVVGPAFDGGYYLLGLKSHFPEIFYGIPWSTDRVFEITLEKLQLSGKNVRILPKLNDIDDASDLEPYLRSGKLYL</sequence>
<dbReference type="InterPro" id="IPR029044">
    <property type="entry name" value="Nucleotide-diphossugar_trans"/>
</dbReference>
<dbReference type="PANTHER" id="PTHR36529">
    <property type="entry name" value="SLL1095 PROTEIN"/>
    <property type="match status" value="1"/>
</dbReference>
<dbReference type="NCBIfam" id="TIGR04282">
    <property type="entry name" value="glyco_like_cofC"/>
    <property type="match status" value="1"/>
</dbReference>
<dbReference type="Gene3D" id="3.90.550.10">
    <property type="entry name" value="Spore Coat Polysaccharide Biosynthesis Protein SpsA, Chain A"/>
    <property type="match status" value="1"/>
</dbReference>
<dbReference type="AlphaFoldDB" id="N1WL94"/>
<evidence type="ECO:0000313" key="1">
    <source>
        <dbReference type="EMBL" id="EMY77997.1"/>
    </source>
</evidence>
<keyword evidence="2" id="KW-1185">Reference proteome</keyword>
<dbReference type="PANTHER" id="PTHR36529:SF1">
    <property type="entry name" value="GLYCOSYLTRANSFERASE"/>
    <property type="match status" value="1"/>
</dbReference>
<dbReference type="EMBL" id="AOHC02000026">
    <property type="protein sequence ID" value="EMY77997.1"/>
    <property type="molecule type" value="Genomic_DNA"/>
</dbReference>
<dbReference type="SUPFAM" id="SSF53448">
    <property type="entry name" value="Nucleotide-diphospho-sugar transferases"/>
    <property type="match status" value="1"/>
</dbReference>
<dbReference type="Proteomes" id="UP000012313">
    <property type="component" value="Unassembled WGS sequence"/>
</dbReference>
<dbReference type="OrthoDB" id="9810303at2"/>
<dbReference type="EC" id="2.-.-.-" evidence="1"/>
<evidence type="ECO:0000313" key="2">
    <source>
        <dbReference type="Proteomes" id="UP000012313"/>
    </source>
</evidence>
<name>N1WL94_9LEPT</name>
<keyword evidence="1" id="KW-0808">Transferase</keyword>
<proteinExistence type="predicted"/>
<dbReference type="RefSeq" id="WP_003000828.1">
    <property type="nucleotide sequence ID" value="NZ_AOHC02000026.1"/>
</dbReference>
<gene>
    <name evidence="1" type="ORF">LEP1GSC060_1863</name>
</gene>
<dbReference type="InterPro" id="IPR018641">
    <property type="entry name" value="Trfase_1_rSAM/seldom-assoc"/>
</dbReference>
<dbReference type="STRING" id="1218598.LEP1GSC060_1863"/>
<accession>N1WL94</accession>